<feature type="transmembrane region" description="Helical" evidence="1">
    <location>
        <begin position="7"/>
        <end position="26"/>
    </location>
</feature>
<comment type="caution">
    <text evidence="2">The sequence shown here is derived from an EMBL/GenBank/DDBJ whole genome shotgun (WGS) entry which is preliminary data.</text>
</comment>
<gene>
    <name evidence="2" type="ORF">HQ945_12850</name>
</gene>
<dbReference type="Proteomes" id="UP000550508">
    <property type="component" value="Unassembled WGS sequence"/>
</dbReference>
<protein>
    <submittedName>
        <fullName evidence="2">Uncharacterized protein</fullName>
    </submittedName>
</protein>
<dbReference type="SUPFAM" id="SSF103473">
    <property type="entry name" value="MFS general substrate transporter"/>
    <property type="match status" value="1"/>
</dbReference>
<dbReference type="EMBL" id="JABUMX010000002">
    <property type="protein sequence ID" value="NTS32146.1"/>
    <property type="molecule type" value="Genomic_DNA"/>
</dbReference>
<organism evidence="2 3">
    <name type="scientific">Phyllobacterium pellucidum</name>
    <dbReference type="NCBI Taxonomy" id="2740464"/>
    <lineage>
        <taxon>Bacteria</taxon>
        <taxon>Pseudomonadati</taxon>
        <taxon>Pseudomonadota</taxon>
        <taxon>Alphaproteobacteria</taxon>
        <taxon>Hyphomicrobiales</taxon>
        <taxon>Phyllobacteriaceae</taxon>
        <taxon>Phyllobacterium</taxon>
    </lineage>
</organism>
<feature type="transmembrane region" description="Helical" evidence="1">
    <location>
        <begin position="38"/>
        <end position="58"/>
    </location>
</feature>
<evidence type="ECO:0000313" key="2">
    <source>
        <dbReference type="EMBL" id="NTS32146.1"/>
    </source>
</evidence>
<sequence length="67" mass="7293">MDPKTRSAAIAAACIMFGFGIVAYFMPTLMLALGERSAPAAGILAVVFVAGFFVVFWLRARRQHKDD</sequence>
<keyword evidence="1" id="KW-0472">Membrane</keyword>
<accession>A0A849VRF5</accession>
<dbReference type="RefSeq" id="WP_036812866.1">
    <property type="nucleotide sequence ID" value="NZ_CP088292.1"/>
</dbReference>
<keyword evidence="1" id="KW-1133">Transmembrane helix</keyword>
<dbReference type="AlphaFoldDB" id="A0A849VRF5"/>
<dbReference type="InterPro" id="IPR036259">
    <property type="entry name" value="MFS_trans_sf"/>
</dbReference>
<reference evidence="2 3" key="1">
    <citation type="submission" date="2020-05" db="EMBL/GenBank/DDBJ databases">
        <authorList>
            <person name="Kim M.K."/>
        </authorList>
    </citation>
    <scope>NUCLEOTIDE SEQUENCE [LARGE SCALE GENOMIC DNA]</scope>
    <source>
        <strain evidence="2 3">BT25</strain>
    </source>
</reference>
<evidence type="ECO:0000313" key="3">
    <source>
        <dbReference type="Proteomes" id="UP000550508"/>
    </source>
</evidence>
<evidence type="ECO:0000256" key="1">
    <source>
        <dbReference type="SAM" id="Phobius"/>
    </source>
</evidence>
<proteinExistence type="predicted"/>
<keyword evidence="1" id="KW-0812">Transmembrane</keyword>
<name>A0A849VRF5_9HYPH</name>
<keyword evidence="3" id="KW-1185">Reference proteome</keyword>